<proteinExistence type="inferred from homology"/>
<dbReference type="GO" id="GO:0032259">
    <property type="term" value="P:methylation"/>
    <property type="evidence" value="ECO:0007669"/>
    <property type="project" value="UniProtKB-KW"/>
</dbReference>
<feature type="domain" description="tRNA wybutosine-synthesizing protein" evidence="10">
    <location>
        <begin position="8"/>
        <end position="260"/>
    </location>
</feature>
<keyword evidence="3" id="KW-0489">Methyltransferase</keyword>
<feature type="region of interest" description="Disordered" evidence="9">
    <location>
        <begin position="267"/>
        <end position="300"/>
    </location>
</feature>
<dbReference type="GO" id="GO:0008033">
    <property type="term" value="P:tRNA processing"/>
    <property type="evidence" value="ECO:0007669"/>
    <property type="project" value="UniProtKB-KW"/>
</dbReference>
<evidence type="ECO:0000256" key="2">
    <source>
        <dbReference type="ARBA" id="ARBA00012750"/>
    </source>
</evidence>
<comment type="caution">
    <text evidence="11">The sequence shown here is derived from an EMBL/GenBank/DDBJ whole genome shotgun (WGS) entry which is preliminary data.</text>
</comment>
<dbReference type="GO" id="GO:0008168">
    <property type="term" value="F:methyltransferase activity"/>
    <property type="evidence" value="ECO:0007669"/>
    <property type="project" value="UniProtKB-KW"/>
</dbReference>
<dbReference type="PANTHER" id="PTHR48418">
    <property type="entry name" value="TRNA WYBUTOSINE-SYNTHESIZING PROTEIN 3"/>
    <property type="match status" value="1"/>
</dbReference>
<keyword evidence="4" id="KW-0808">Transferase</keyword>
<dbReference type="Proteomes" id="UP000714618">
    <property type="component" value="Unassembled WGS sequence"/>
</dbReference>
<feature type="compositionally biased region" description="Basic and acidic residues" evidence="9">
    <location>
        <begin position="280"/>
        <end position="300"/>
    </location>
</feature>
<evidence type="ECO:0000256" key="5">
    <source>
        <dbReference type="ARBA" id="ARBA00022691"/>
    </source>
</evidence>
<evidence type="ECO:0000256" key="4">
    <source>
        <dbReference type="ARBA" id="ARBA00022679"/>
    </source>
</evidence>
<evidence type="ECO:0000259" key="10">
    <source>
        <dbReference type="Pfam" id="PF02676"/>
    </source>
</evidence>
<keyword evidence="5" id="KW-0949">S-adenosyl-L-methionine</keyword>
<evidence type="ECO:0000256" key="9">
    <source>
        <dbReference type="SAM" id="MobiDB-lite"/>
    </source>
</evidence>
<evidence type="ECO:0000313" key="12">
    <source>
        <dbReference type="Proteomes" id="UP000714618"/>
    </source>
</evidence>
<evidence type="ECO:0000256" key="6">
    <source>
        <dbReference type="ARBA" id="ARBA00022694"/>
    </source>
</evidence>
<comment type="similarity">
    <text evidence="1">Belongs to the TYW3 family.</text>
</comment>
<dbReference type="Gene3D" id="3.30.1960.10">
    <property type="entry name" value="tRNA wybutosine-synthesizing-like"/>
    <property type="match status" value="1"/>
</dbReference>
<keyword evidence="12" id="KW-1185">Reference proteome</keyword>
<evidence type="ECO:0000256" key="3">
    <source>
        <dbReference type="ARBA" id="ARBA00022603"/>
    </source>
</evidence>
<evidence type="ECO:0000313" key="11">
    <source>
        <dbReference type="EMBL" id="CAD0098746.1"/>
    </source>
</evidence>
<gene>
    <name evidence="11" type="ORF">AWRI4233_LOCUS7570</name>
</gene>
<organism evidence="11 12">
    <name type="scientific">Aureobasidium mustum</name>
    <dbReference type="NCBI Taxonomy" id="2773714"/>
    <lineage>
        <taxon>Eukaryota</taxon>
        <taxon>Fungi</taxon>
        <taxon>Dikarya</taxon>
        <taxon>Ascomycota</taxon>
        <taxon>Pezizomycotina</taxon>
        <taxon>Dothideomycetes</taxon>
        <taxon>Dothideomycetidae</taxon>
        <taxon>Dothideales</taxon>
        <taxon>Saccotheciaceae</taxon>
        <taxon>Aureobasidium</taxon>
    </lineage>
</organism>
<dbReference type="OrthoDB" id="263283at2759"/>
<dbReference type="EMBL" id="CAIJEO010000009">
    <property type="protein sequence ID" value="CAD0098746.1"/>
    <property type="molecule type" value="Genomic_DNA"/>
</dbReference>
<name>A0A9N8K1E0_9PEZI</name>
<dbReference type="PANTHER" id="PTHR48418:SF1">
    <property type="entry name" value="TRNA WYBUTOSINE-SYNTHESIZING PROTEIN 3"/>
    <property type="match status" value="1"/>
</dbReference>
<dbReference type="EC" id="2.1.1.282" evidence="2"/>
<keyword evidence="6" id="KW-0819">tRNA processing</keyword>
<protein>
    <recommendedName>
        <fullName evidence="2">tRNA(Phe) 7-[(3-amino-3-carboxypropyl)-4-demethylwyosine(37)-N(4)]-methyltransferase</fullName>
        <ecNumber evidence="2">2.1.1.282</ecNumber>
    </recommendedName>
    <alternativeName>
        <fullName evidence="7">tRNA(Phe) 7-((3-amino-3-carboxypropyl)-4-demethylwyosine(37)-N(4))-methyltransferase</fullName>
    </alternativeName>
</protein>
<dbReference type="InterPro" id="IPR003827">
    <property type="entry name" value="tRNA_yW-synthesising"/>
</dbReference>
<sequence length="300" mass="32841">MSSGFAAQKTDLLQQLTAPHTSDANIPSSNIDVGIRRLVDEINEIETLVTTSSCAGRIVVYLEGRTLTSPPPHLDDHARISVASTAADYNGQSLFVSHDPLPLSGKGPVAPMLGLSDHTNLGVPPSIEGVRWVRCKFESMVGDIFVSCFSRSAFELCVVLSLRILCSSLESAQKLDTAAFQSGFRDSGISCISTENLRTSTAIVAIRNTDLAFDSVIGYEADDGKLVPMVTEAYMRVLIKLCNEKFRVNKQRTEAFREALFTSFKPQQVRSSGPSAWEPIEQRRARIKEDGLRRQAETDA</sequence>
<dbReference type="AlphaFoldDB" id="A0A9N8K1E0"/>
<comment type="catalytic activity">
    <reaction evidence="8">
        <text>4-demethyl-7-[(3S)-3-amino-3-carboxypropyl]wyosine(37) in tRNA(Phe) + S-adenosyl-L-methionine = 7-[(3S)-3-amino-3-carboxypropyl]wyosine(37) in tRNA(Phe) + S-adenosyl-L-homocysteine + H(+)</text>
        <dbReference type="Rhea" id="RHEA:36635"/>
        <dbReference type="Rhea" id="RHEA-COMP:10378"/>
        <dbReference type="Rhea" id="RHEA-COMP:10379"/>
        <dbReference type="ChEBI" id="CHEBI:15378"/>
        <dbReference type="ChEBI" id="CHEBI:57856"/>
        <dbReference type="ChEBI" id="CHEBI:59789"/>
        <dbReference type="ChEBI" id="CHEBI:73543"/>
        <dbReference type="ChEBI" id="CHEBI:73550"/>
        <dbReference type="EC" id="2.1.1.282"/>
    </reaction>
</comment>
<accession>A0A9N8K1E0</accession>
<dbReference type="InterPro" id="IPR036602">
    <property type="entry name" value="tRNA_yW-synthesising-like_sf"/>
</dbReference>
<evidence type="ECO:0000256" key="7">
    <source>
        <dbReference type="ARBA" id="ARBA00030554"/>
    </source>
</evidence>
<reference evidence="11" key="1">
    <citation type="submission" date="2020-06" db="EMBL/GenBank/DDBJ databases">
        <authorList>
            <person name="Onetto C."/>
        </authorList>
    </citation>
    <scope>NUCLEOTIDE SEQUENCE</scope>
</reference>
<dbReference type="SUPFAM" id="SSF111278">
    <property type="entry name" value="SSo0622-like"/>
    <property type="match status" value="1"/>
</dbReference>
<evidence type="ECO:0000256" key="8">
    <source>
        <dbReference type="ARBA" id="ARBA00049202"/>
    </source>
</evidence>
<evidence type="ECO:0000256" key="1">
    <source>
        <dbReference type="ARBA" id="ARBA00008569"/>
    </source>
</evidence>
<dbReference type="Pfam" id="PF02676">
    <property type="entry name" value="TYW3"/>
    <property type="match status" value="1"/>
</dbReference>